<evidence type="ECO:0000313" key="1">
    <source>
        <dbReference type="EMBL" id="MCD7472103.1"/>
    </source>
</evidence>
<accession>A0ABS8TLM3</accession>
<organism evidence="1 2">
    <name type="scientific">Datura stramonium</name>
    <name type="common">Jimsonweed</name>
    <name type="synonym">Common thornapple</name>
    <dbReference type="NCBI Taxonomy" id="4076"/>
    <lineage>
        <taxon>Eukaryota</taxon>
        <taxon>Viridiplantae</taxon>
        <taxon>Streptophyta</taxon>
        <taxon>Embryophyta</taxon>
        <taxon>Tracheophyta</taxon>
        <taxon>Spermatophyta</taxon>
        <taxon>Magnoliopsida</taxon>
        <taxon>eudicotyledons</taxon>
        <taxon>Gunneridae</taxon>
        <taxon>Pentapetalae</taxon>
        <taxon>asterids</taxon>
        <taxon>lamiids</taxon>
        <taxon>Solanales</taxon>
        <taxon>Solanaceae</taxon>
        <taxon>Solanoideae</taxon>
        <taxon>Datureae</taxon>
        <taxon>Datura</taxon>
    </lineage>
</organism>
<feature type="non-terminal residue" evidence="1">
    <location>
        <position position="58"/>
    </location>
</feature>
<dbReference type="Proteomes" id="UP000823775">
    <property type="component" value="Unassembled WGS sequence"/>
</dbReference>
<gene>
    <name evidence="1" type="ORF">HAX54_013042</name>
</gene>
<sequence>MERRFELILASGHCFDPTLHRHFADQDRRLSTLSLVEYLLPQFVVSHRRAADTTLRLA</sequence>
<evidence type="ECO:0000313" key="2">
    <source>
        <dbReference type="Proteomes" id="UP000823775"/>
    </source>
</evidence>
<reference evidence="1 2" key="1">
    <citation type="journal article" date="2021" name="BMC Genomics">
        <title>Datura genome reveals duplications of psychoactive alkaloid biosynthetic genes and high mutation rate following tissue culture.</title>
        <authorList>
            <person name="Rajewski A."/>
            <person name="Carter-House D."/>
            <person name="Stajich J."/>
            <person name="Litt A."/>
        </authorList>
    </citation>
    <scope>NUCLEOTIDE SEQUENCE [LARGE SCALE GENOMIC DNA]</scope>
    <source>
        <strain evidence="1">AR-01</strain>
    </source>
</reference>
<comment type="caution">
    <text evidence="1">The sequence shown here is derived from an EMBL/GenBank/DDBJ whole genome shotgun (WGS) entry which is preliminary data.</text>
</comment>
<name>A0ABS8TLM3_DATST</name>
<protein>
    <submittedName>
        <fullName evidence="1">Uncharacterized protein</fullName>
    </submittedName>
</protein>
<keyword evidence="2" id="KW-1185">Reference proteome</keyword>
<dbReference type="EMBL" id="JACEIK010001776">
    <property type="protein sequence ID" value="MCD7472103.1"/>
    <property type="molecule type" value="Genomic_DNA"/>
</dbReference>
<proteinExistence type="predicted"/>